<gene>
    <name evidence="2" type="ORF">AGOR_G00172030</name>
</gene>
<feature type="compositionally biased region" description="Basic and acidic residues" evidence="1">
    <location>
        <begin position="198"/>
        <end position="210"/>
    </location>
</feature>
<evidence type="ECO:0000313" key="3">
    <source>
        <dbReference type="Proteomes" id="UP000829720"/>
    </source>
</evidence>
<feature type="compositionally biased region" description="Basic and acidic residues" evidence="1">
    <location>
        <begin position="135"/>
        <end position="144"/>
    </location>
</feature>
<feature type="compositionally biased region" description="Basic and acidic residues" evidence="1">
    <location>
        <begin position="58"/>
        <end position="94"/>
    </location>
</feature>
<feature type="region of interest" description="Disordered" evidence="1">
    <location>
        <begin position="135"/>
        <end position="154"/>
    </location>
</feature>
<evidence type="ECO:0000313" key="2">
    <source>
        <dbReference type="EMBL" id="KAI1888759.1"/>
    </source>
</evidence>
<accession>A0A8T3CTT8</accession>
<evidence type="ECO:0000256" key="1">
    <source>
        <dbReference type="SAM" id="MobiDB-lite"/>
    </source>
</evidence>
<dbReference type="AlphaFoldDB" id="A0A8T3CTT8"/>
<feature type="region of interest" description="Disordered" evidence="1">
    <location>
        <begin position="48"/>
        <end position="96"/>
    </location>
</feature>
<dbReference type="EMBL" id="JAERUA010000016">
    <property type="protein sequence ID" value="KAI1888759.1"/>
    <property type="molecule type" value="Genomic_DNA"/>
</dbReference>
<proteinExistence type="predicted"/>
<feature type="region of interest" description="Disordered" evidence="1">
    <location>
        <begin position="184"/>
        <end position="210"/>
    </location>
</feature>
<sequence>MKTEPVIDSTDYAAVEFKSVLLKSEDTEESVERKNDYWLSREEKLVLSNMKNEEEEGGERQREVKGEDGVKDEEGKAFKWNQEEERDNARKGDGMENVIQSDRGLKTEGAPNCTLHHSGGLLSLVTSCSVKKPMEQEGMEERQQRNYGNGCSSEEELIPSNLKVEEAEGRESLIQEVILEDGVKDEEREEEEEYDCNLQKERDGHGKRAVMDQTTQTGRVPETSGMSHCDRHAEQGVSSLGKSGEFSCSQCPFIHTDEVKLQQHIEKLVSAAMWQVVQQQHMVHYGKLEEGHVKMSSSSGGGQGGGIERVREQGIVLVRSMVPPQIS</sequence>
<dbReference type="Proteomes" id="UP000829720">
    <property type="component" value="Unassembled WGS sequence"/>
</dbReference>
<protein>
    <submittedName>
        <fullName evidence="2">Uncharacterized protein</fullName>
    </submittedName>
</protein>
<dbReference type="OrthoDB" id="8984823at2759"/>
<keyword evidence="3" id="KW-1185">Reference proteome</keyword>
<name>A0A8T3CTT8_9TELE</name>
<reference evidence="2" key="1">
    <citation type="submission" date="2021-01" db="EMBL/GenBank/DDBJ databases">
        <authorList>
            <person name="Zahm M."/>
            <person name="Roques C."/>
            <person name="Cabau C."/>
            <person name="Klopp C."/>
            <person name="Donnadieu C."/>
            <person name="Jouanno E."/>
            <person name="Lampietro C."/>
            <person name="Louis A."/>
            <person name="Herpin A."/>
            <person name="Echchiki A."/>
            <person name="Berthelot C."/>
            <person name="Parey E."/>
            <person name="Roest-Crollius H."/>
            <person name="Braasch I."/>
            <person name="Postlethwait J."/>
            <person name="Bobe J."/>
            <person name="Montfort J."/>
            <person name="Bouchez O."/>
            <person name="Begum T."/>
            <person name="Mejri S."/>
            <person name="Adams A."/>
            <person name="Chen W.-J."/>
            <person name="Guiguen Y."/>
        </authorList>
    </citation>
    <scope>NUCLEOTIDE SEQUENCE</scope>
    <source>
        <tissue evidence="2">Blood</tissue>
    </source>
</reference>
<organism evidence="2 3">
    <name type="scientific">Albula goreensis</name>
    <dbReference type="NCBI Taxonomy" id="1534307"/>
    <lineage>
        <taxon>Eukaryota</taxon>
        <taxon>Metazoa</taxon>
        <taxon>Chordata</taxon>
        <taxon>Craniata</taxon>
        <taxon>Vertebrata</taxon>
        <taxon>Euteleostomi</taxon>
        <taxon>Actinopterygii</taxon>
        <taxon>Neopterygii</taxon>
        <taxon>Teleostei</taxon>
        <taxon>Albuliformes</taxon>
        <taxon>Albulidae</taxon>
        <taxon>Albula</taxon>
    </lineage>
</organism>
<comment type="caution">
    <text evidence="2">The sequence shown here is derived from an EMBL/GenBank/DDBJ whole genome shotgun (WGS) entry which is preliminary data.</text>
</comment>